<organism evidence="1">
    <name type="scientific">Tetraselmis sp. GSL018</name>
    <dbReference type="NCBI Taxonomy" id="582737"/>
    <lineage>
        <taxon>Eukaryota</taxon>
        <taxon>Viridiplantae</taxon>
        <taxon>Chlorophyta</taxon>
        <taxon>core chlorophytes</taxon>
        <taxon>Chlorodendrophyceae</taxon>
        <taxon>Chlorodendrales</taxon>
        <taxon>Chlorodendraceae</taxon>
        <taxon>Tetraselmis</taxon>
    </lineage>
</organism>
<proteinExistence type="predicted"/>
<sequence>MCALSTLCVKRSVDFKLEEDEQRLAKRTCSKTCPATFGVNYGCLKNLDYSRPALNALHQLGIVSSDDEELLGVSCASSLSRAWRPAEESAWLALGELNALYAADPGRLSRAPLLAYRSFTRAPKAEAFSKLCAAHAIPPEAFCCGAAAGPLHLRMSQRVLERAMTEYAEASIALSSLHVPEWLLPWCARWGFPCGPGASLTVCAVSAFPGSPVLAACPRQAQAPVRTVLVPIFPTDPQSV</sequence>
<dbReference type="AlphaFoldDB" id="A0A061RYB9"/>
<name>A0A061RYB9_9CHLO</name>
<accession>A0A061RYB9</accession>
<dbReference type="EMBL" id="GBEZ01008581">
    <property type="protein sequence ID" value="JAC76968.1"/>
    <property type="molecule type" value="Transcribed_RNA"/>
</dbReference>
<reference evidence="1" key="1">
    <citation type="submission" date="2014-05" db="EMBL/GenBank/DDBJ databases">
        <title>The transcriptome of the halophilic microalga Tetraselmis sp. GSL018 isolated from the Great Salt Lake, Utah.</title>
        <authorList>
            <person name="Jinkerson R.E."/>
            <person name="D'Adamo S."/>
            <person name="Posewitz M.C."/>
        </authorList>
    </citation>
    <scope>NUCLEOTIDE SEQUENCE</scope>
    <source>
        <strain evidence="1">GSL018</strain>
    </source>
</reference>
<evidence type="ECO:0000313" key="1">
    <source>
        <dbReference type="EMBL" id="JAC76968.1"/>
    </source>
</evidence>
<gene>
    <name evidence="1" type="ORF">TSPGSL018_18805</name>
</gene>
<protein>
    <submittedName>
        <fullName evidence="1">Uncharacterized protein</fullName>
    </submittedName>
</protein>